<organism evidence="9 10">
    <name type="scientific">Haloactinospora alba</name>
    <dbReference type="NCBI Taxonomy" id="405555"/>
    <lineage>
        <taxon>Bacteria</taxon>
        <taxon>Bacillati</taxon>
        <taxon>Actinomycetota</taxon>
        <taxon>Actinomycetes</taxon>
        <taxon>Streptosporangiales</taxon>
        <taxon>Nocardiopsidaceae</taxon>
        <taxon>Haloactinospora</taxon>
    </lineage>
</organism>
<dbReference type="GO" id="GO:0005886">
    <property type="term" value="C:plasma membrane"/>
    <property type="evidence" value="ECO:0007669"/>
    <property type="project" value="UniProtKB-SubCell"/>
</dbReference>
<evidence type="ECO:0000256" key="2">
    <source>
        <dbReference type="ARBA" id="ARBA00005417"/>
    </source>
</evidence>
<accession>A0A543NMV6</accession>
<dbReference type="InterPro" id="IPR017871">
    <property type="entry name" value="ABC_transporter-like_CS"/>
</dbReference>
<keyword evidence="3" id="KW-0813">Transport</keyword>
<dbReference type="Pfam" id="PF00005">
    <property type="entry name" value="ABC_tran"/>
    <property type="match status" value="1"/>
</dbReference>
<dbReference type="PROSITE" id="PS50893">
    <property type="entry name" value="ABC_TRANSPORTER_2"/>
    <property type="match status" value="1"/>
</dbReference>
<keyword evidence="5 9" id="KW-0067">ATP-binding</keyword>
<keyword evidence="10" id="KW-1185">Reference proteome</keyword>
<dbReference type="OrthoDB" id="9788837at2"/>
<feature type="domain" description="ABC transporter" evidence="8">
    <location>
        <begin position="11"/>
        <end position="236"/>
    </location>
</feature>
<dbReference type="AlphaFoldDB" id="A0A543NMV6"/>
<gene>
    <name evidence="9" type="ORF">FHX37_3126</name>
</gene>
<keyword evidence="6" id="KW-0046">Antibiotic resistance</keyword>
<evidence type="ECO:0000259" key="8">
    <source>
        <dbReference type="PROSITE" id="PS50893"/>
    </source>
</evidence>
<dbReference type="EMBL" id="VFQC01000001">
    <property type="protein sequence ID" value="TQN33127.1"/>
    <property type="molecule type" value="Genomic_DNA"/>
</dbReference>
<reference evidence="9 10" key="1">
    <citation type="submission" date="2019-06" db="EMBL/GenBank/DDBJ databases">
        <title>Sequencing the genomes of 1000 actinobacteria strains.</title>
        <authorList>
            <person name="Klenk H.-P."/>
        </authorList>
    </citation>
    <scope>NUCLEOTIDE SEQUENCE [LARGE SCALE GENOMIC DNA]</scope>
    <source>
        <strain evidence="9 10">DSM 45015</strain>
    </source>
</reference>
<keyword evidence="4" id="KW-0547">Nucleotide-binding</keyword>
<dbReference type="PROSITE" id="PS00211">
    <property type="entry name" value="ABC_TRANSPORTER_1"/>
    <property type="match status" value="1"/>
</dbReference>
<dbReference type="InterPro" id="IPR003593">
    <property type="entry name" value="AAA+_ATPase"/>
</dbReference>
<dbReference type="SMART" id="SM00382">
    <property type="entry name" value="AAA"/>
    <property type="match status" value="1"/>
</dbReference>
<evidence type="ECO:0000313" key="10">
    <source>
        <dbReference type="Proteomes" id="UP000317422"/>
    </source>
</evidence>
<evidence type="ECO:0000256" key="4">
    <source>
        <dbReference type="ARBA" id="ARBA00022741"/>
    </source>
</evidence>
<comment type="caution">
    <text evidence="9">The sequence shown here is derived from an EMBL/GenBank/DDBJ whole genome shotgun (WGS) entry which is preliminary data.</text>
</comment>
<dbReference type="InterPro" id="IPR003439">
    <property type="entry name" value="ABC_transporter-like_ATP-bd"/>
</dbReference>
<dbReference type="PANTHER" id="PTHR42711">
    <property type="entry name" value="ABC TRANSPORTER ATP-BINDING PROTEIN"/>
    <property type="match status" value="1"/>
</dbReference>
<dbReference type="RefSeq" id="WP_141924536.1">
    <property type="nucleotide sequence ID" value="NZ_VFQC01000001.1"/>
</dbReference>
<evidence type="ECO:0000256" key="1">
    <source>
        <dbReference type="ARBA" id="ARBA00004202"/>
    </source>
</evidence>
<comment type="subcellular location">
    <subcellularLocation>
        <location evidence="1">Cell membrane</location>
        <topology evidence="1">Peripheral membrane protein</topology>
    </subcellularLocation>
</comment>
<dbReference type="SUPFAM" id="SSF52540">
    <property type="entry name" value="P-loop containing nucleoside triphosphate hydrolases"/>
    <property type="match status" value="1"/>
</dbReference>
<name>A0A543NMV6_9ACTN</name>
<evidence type="ECO:0000256" key="6">
    <source>
        <dbReference type="ARBA" id="ARBA00023251"/>
    </source>
</evidence>
<dbReference type="Proteomes" id="UP000317422">
    <property type="component" value="Unassembled WGS sequence"/>
</dbReference>
<protein>
    <submittedName>
        <fullName evidence="9">ABC-2 type transport system ATP-binding protein</fullName>
    </submittedName>
</protein>
<evidence type="ECO:0000256" key="3">
    <source>
        <dbReference type="ARBA" id="ARBA00022448"/>
    </source>
</evidence>
<dbReference type="InterPro" id="IPR027417">
    <property type="entry name" value="P-loop_NTPase"/>
</dbReference>
<dbReference type="InterPro" id="IPR050763">
    <property type="entry name" value="ABC_transporter_ATP-binding"/>
</dbReference>
<proteinExistence type="inferred from homology"/>
<feature type="region of interest" description="Disordered" evidence="7">
    <location>
        <begin position="281"/>
        <end position="310"/>
    </location>
</feature>
<dbReference type="GO" id="GO:0005524">
    <property type="term" value="F:ATP binding"/>
    <property type="evidence" value="ECO:0007669"/>
    <property type="project" value="UniProtKB-KW"/>
</dbReference>
<dbReference type="GO" id="GO:0016887">
    <property type="term" value="F:ATP hydrolysis activity"/>
    <property type="evidence" value="ECO:0007669"/>
    <property type="project" value="InterPro"/>
</dbReference>
<evidence type="ECO:0000256" key="7">
    <source>
        <dbReference type="SAM" id="MobiDB-lite"/>
    </source>
</evidence>
<dbReference type="Gene3D" id="3.40.50.300">
    <property type="entry name" value="P-loop containing nucleotide triphosphate hydrolases"/>
    <property type="match status" value="1"/>
</dbReference>
<dbReference type="CDD" id="cd03230">
    <property type="entry name" value="ABC_DR_subfamily_A"/>
    <property type="match status" value="1"/>
</dbReference>
<sequence>MTATNPPAPSVEARGLAKSYGGDAAVDGVDLSAAPGEILALLGPNGAGKSTTVEILAGFRDRDRGTARVLGADPARAGRAWRARTGIVWQHETEGSPLRAYDIVRHVAGYYPRRRAPEEVLELVGLSDQARTAVRELSGGQRRRLDVALGVVGRPEVLFLDEPTTGFDPAARRSFWDLVRSLALDGTTILLTTHYLEEAEALADRVVVLARGRIVAEGDPATLGGRADARATVSWLSEGRRRSVRTAEPTALLRELLTEYPGEVPELAVHRPSLEETYLGLVDGGDDETAPRREGGAANSGGTTGQEVRG</sequence>
<dbReference type="PANTHER" id="PTHR42711:SF5">
    <property type="entry name" value="ABC TRANSPORTER ATP-BINDING PROTEIN NATA"/>
    <property type="match status" value="1"/>
</dbReference>
<comment type="similarity">
    <text evidence="2">Belongs to the ABC transporter superfamily.</text>
</comment>
<dbReference type="GO" id="GO:0046677">
    <property type="term" value="P:response to antibiotic"/>
    <property type="evidence" value="ECO:0007669"/>
    <property type="project" value="UniProtKB-KW"/>
</dbReference>
<evidence type="ECO:0000256" key="5">
    <source>
        <dbReference type="ARBA" id="ARBA00022840"/>
    </source>
</evidence>
<evidence type="ECO:0000313" key="9">
    <source>
        <dbReference type="EMBL" id="TQN33127.1"/>
    </source>
</evidence>